<dbReference type="EMBL" id="DROD01000602">
    <property type="protein sequence ID" value="HHJ53413.1"/>
    <property type="molecule type" value="Genomic_DNA"/>
</dbReference>
<dbReference type="Gene3D" id="2.60.40.4070">
    <property type="match status" value="1"/>
</dbReference>
<organism evidence="3">
    <name type="scientific">Caldithrix abyssi</name>
    <dbReference type="NCBI Taxonomy" id="187145"/>
    <lineage>
        <taxon>Bacteria</taxon>
        <taxon>Pseudomonadati</taxon>
        <taxon>Calditrichota</taxon>
        <taxon>Calditrichia</taxon>
        <taxon>Calditrichales</taxon>
        <taxon>Calditrichaceae</taxon>
        <taxon>Caldithrix</taxon>
    </lineage>
</organism>
<evidence type="ECO:0000259" key="2">
    <source>
        <dbReference type="PROSITE" id="PS50853"/>
    </source>
</evidence>
<proteinExistence type="predicted"/>
<dbReference type="InterPro" id="IPR013517">
    <property type="entry name" value="FG-GAP"/>
</dbReference>
<dbReference type="NCBIfam" id="TIGR04183">
    <property type="entry name" value="Por_Secre_tail"/>
    <property type="match status" value="1"/>
</dbReference>
<evidence type="ECO:0000313" key="3">
    <source>
        <dbReference type="EMBL" id="HHJ53413.1"/>
    </source>
</evidence>
<dbReference type="InterPro" id="IPR015943">
    <property type="entry name" value="WD40/YVTN_repeat-like_dom_sf"/>
</dbReference>
<dbReference type="CDD" id="cd15482">
    <property type="entry name" value="Sialidase_non-viral"/>
    <property type="match status" value="2"/>
</dbReference>
<evidence type="ECO:0000256" key="1">
    <source>
        <dbReference type="ARBA" id="ARBA00022729"/>
    </source>
</evidence>
<dbReference type="PANTHER" id="PTHR16026:SF0">
    <property type="entry name" value="CARTILAGE ACIDIC PROTEIN 1"/>
    <property type="match status" value="1"/>
</dbReference>
<dbReference type="InterPro" id="IPR011519">
    <property type="entry name" value="UnbV_ASPIC"/>
</dbReference>
<protein>
    <submittedName>
        <fullName evidence="3">T9SS type A sorting domain-containing protein</fullName>
    </submittedName>
</protein>
<name>A0A7V5UFK8_CALAY</name>
<dbReference type="Pfam" id="PF13517">
    <property type="entry name" value="FG-GAP_3"/>
    <property type="match status" value="3"/>
</dbReference>
<dbReference type="Pfam" id="PF13860">
    <property type="entry name" value="FlgD_ig"/>
    <property type="match status" value="1"/>
</dbReference>
<sequence length="1768" mass="196751">MAATNTNYLFMSVNHGNDWQPIESPYTDRTRALEAIPNTRIVYASRFYTQGMARSEDGGITWDAVSFFSDKEVIQIHYDPVSGYLYAGTRQNGFFRSPDYGYSWNAVDSGLPVGSDDFRSMTTDNNGTLFVSFYPLSVYRSTDYGQTWTELSETFNSTTVNTLFSDQNNVLFAGTSGNGVYISNDGGDTWTRVSDNILNPFINSFAQDYNGTVYLGTMYASDYVFYRYDDVNQTWVGIDAPLIKTPVLYLMPFDSGVLLGTAGNGIFYYNGSEFYSNNQNLTAMDFINFGYNKETGVIYASSRAAGLYRSTDYGNSWQQIFYDPDNNLVKDIVTISGPDYLFINLSFHGVYFSSDGGDTFTEKNNGLPYLGTGSMAYNPVTQRLFLGLMSGEGIYVSDDWGDNWTKMDTGIPQDDYQSVDQILVNSNGDVYARVYHYMQATTQGIYRSSDNGSTWEPINNGLPDTKIFNIFIDSVDVLYAATGDGIYVSKDDGDFWQKTASYYAPNGAFTTNSQGRVYLSMGRTLMYSDDHGDTWQEESDNSGIYSIDALLITYDDFMYGGTYGKGIVRTANSTKVFYSVTFTVDMSFMSRDGRFDPGSDIVNVNSSLTDWAPIQMNEVDNQVYQTTILNDEISFNDTIYYVFTYGQPGNFIWEQLPQDRMVIINAENIELPAVHFNNENGLDHLRRENLAHVTLDTMATIGQVWLDFNNDNQMDLALINQGKNVLYKNEGGDLSIVSGSPFNENLGESRGITVGDYDNDGWQDIFVADKGGNHNALYHNESGTGFTKVTNSILSNDGADSYCATWADFDNDGWLDLYVGNGSLSYQLLYRNNGDGTFTRVNNGPIVESQGNPRACVAADFNNDGYTDLVVANAEDTNNFLFINQGDGTFTRIFNGPLVTNGDDSRSISAGDVDNDGDLDLLVVNFNEPSYLYLNNGNAEFAPMSFDQDSGQNALSKPFTGGGFADFNNDGWLDIYLVGREINRMYINDRAGSFEKATGSDFELNVLAATSAAWGDVDGDGAKDLFVSTISGVNAFYRNQNFSNNNYVNFKLVGNASNRMGIGARVYLWANINGTPVMQMKEMIAQSGRAAQNTGMLSFGLGNAQQADSVIVYWPSGKRSAQYNISVNSVYQLDEPVIEAPVAVTGQPITVNKTSATVSGLVFPNGQTTQVWFEYGTSSSYGNSVSANQTPISGQDSVNVDALLVNLQGNTVYHYRLVAQSDGGTSYGSDYTFRTLNAQITMQNLTADLVSAKSARLNAEVNVDGVESTVEFHYGTDSADEAVQFAHESPVSSPNFEQVTAYVTDLIPNTTYLFKVVIQNSEGKFTSDVATFITRDYPAEFNLSHNFDLPTKPNPGDFTPQDYRIIGMPGDNGGHLKDIAPGNPFEDWIAYWDNGNVNDYFVPFDDSQAFRFSPGRAFWVLSKNDFDINFTVPAPDLSQNSTVSIPLHPGWNLISNPFPVTVSWDRVKFINGISDPIYSFNGSFQTAPLFRPYVGYYFFNSDNLQNLAIPFLPVTTGENLQKDLAWSMHIKLRSGDFEENCAYIGVSENSNDDLDALDFRKPHSLGFVPGVFFKRAEWDANHPNFISDVRPLTDEQTSWEFEVAAMPGQPAHLEFLAENLPPDLEFYLIDLQTLKSVNLKETPDYTFTPATKYSHFRIVTGQSEQVEQMLANILPSEFRLEDNFPNPFNPSTVIPLVVPQTEQVSLIVYDILGHKIKTLYNGVLERGRHLFTWQGRDASGRRVPSGVYFYKARFGNRKSVTHKMILMK</sequence>
<dbReference type="SUPFAM" id="SSF69318">
    <property type="entry name" value="Integrin alpha N-terminal domain"/>
    <property type="match status" value="1"/>
</dbReference>
<dbReference type="InterPro" id="IPR003961">
    <property type="entry name" value="FN3_dom"/>
</dbReference>
<dbReference type="Gene3D" id="2.130.10.130">
    <property type="entry name" value="Integrin alpha, N-terminal"/>
    <property type="match status" value="2"/>
</dbReference>
<dbReference type="InterPro" id="IPR025965">
    <property type="entry name" value="FlgD/Vpr_Ig-like"/>
</dbReference>
<dbReference type="PANTHER" id="PTHR16026">
    <property type="entry name" value="CARTILAGE ACIDIC PROTEIN 1"/>
    <property type="match status" value="1"/>
</dbReference>
<dbReference type="SUPFAM" id="SSF110296">
    <property type="entry name" value="Oligoxyloglucan reducing end-specific cellobiohydrolase"/>
    <property type="match status" value="2"/>
</dbReference>
<reference evidence="3" key="1">
    <citation type="journal article" date="2020" name="mSystems">
        <title>Genome- and Community-Level Interaction Insights into Carbon Utilization and Element Cycling Functions of Hydrothermarchaeota in Hydrothermal Sediment.</title>
        <authorList>
            <person name="Zhou Z."/>
            <person name="Liu Y."/>
            <person name="Xu W."/>
            <person name="Pan J."/>
            <person name="Luo Z.H."/>
            <person name="Li M."/>
        </authorList>
    </citation>
    <scope>NUCLEOTIDE SEQUENCE [LARGE SCALE GENOMIC DNA]</scope>
    <source>
        <strain evidence="3">HyVt-527</strain>
    </source>
</reference>
<dbReference type="InterPro" id="IPR027039">
    <property type="entry name" value="Crtac1"/>
</dbReference>
<comment type="caution">
    <text evidence="3">The sequence shown here is derived from an EMBL/GenBank/DDBJ whole genome shotgun (WGS) entry which is preliminary data.</text>
</comment>
<keyword evidence="1" id="KW-0732">Signal</keyword>
<dbReference type="Proteomes" id="UP000886124">
    <property type="component" value="Unassembled WGS sequence"/>
</dbReference>
<gene>
    <name evidence="3" type="ORF">ENJ89_09485</name>
</gene>
<dbReference type="InterPro" id="IPR028994">
    <property type="entry name" value="Integrin_alpha_N"/>
</dbReference>
<dbReference type="PROSITE" id="PS50853">
    <property type="entry name" value="FN3"/>
    <property type="match status" value="1"/>
</dbReference>
<dbReference type="InterPro" id="IPR026444">
    <property type="entry name" value="Secre_tail"/>
</dbReference>
<feature type="domain" description="Fibronectin type-III" evidence="2">
    <location>
        <begin position="1140"/>
        <end position="1244"/>
    </location>
</feature>
<accession>A0A7V5UFK8</accession>
<dbReference type="Pfam" id="PF07593">
    <property type="entry name" value="UnbV_ASPIC"/>
    <property type="match status" value="1"/>
</dbReference>
<dbReference type="Gene3D" id="2.130.10.10">
    <property type="entry name" value="YVTN repeat-like/Quinoprotein amine dehydrogenase"/>
    <property type="match status" value="4"/>
</dbReference>